<dbReference type="Pfam" id="PF11233">
    <property type="entry name" value="DUF3035"/>
    <property type="match status" value="1"/>
</dbReference>
<name>A0A494RF81_9CAUL</name>
<evidence type="ECO:0000313" key="2">
    <source>
        <dbReference type="EMBL" id="AYG94079.1"/>
    </source>
</evidence>
<proteinExistence type="predicted"/>
<dbReference type="AlphaFoldDB" id="A0A494RF81"/>
<dbReference type="OrthoDB" id="8478256at2"/>
<feature type="signal peptide" evidence="1">
    <location>
        <begin position="1"/>
        <end position="21"/>
    </location>
</feature>
<keyword evidence="1" id="KW-0732">Signal</keyword>
<keyword evidence="3" id="KW-1185">Reference proteome</keyword>
<dbReference type="EMBL" id="CP032707">
    <property type="protein sequence ID" value="AYG94079.1"/>
    <property type="molecule type" value="Genomic_DNA"/>
</dbReference>
<dbReference type="PROSITE" id="PS51257">
    <property type="entry name" value="PROKAR_LIPOPROTEIN"/>
    <property type="match status" value="1"/>
</dbReference>
<accession>A0A494RF81</accession>
<gene>
    <name evidence="2" type="ORF">D8I30_01935</name>
</gene>
<protein>
    <submittedName>
        <fullName evidence="2">DUF3035 domain-containing protein</fullName>
    </submittedName>
</protein>
<dbReference type="RefSeq" id="WP_121481238.1">
    <property type="nucleotide sequence ID" value="NZ_CP032707.1"/>
</dbReference>
<feature type="chain" id="PRO_5019848340" evidence="1">
    <location>
        <begin position="22"/>
        <end position="188"/>
    </location>
</feature>
<evidence type="ECO:0000313" key="3">
    <source>
        <dbReference type="Proteomes" id="UP000276984"/>
    </source>
</evidence>
<sequence length="188" mass="19858">MRIRPVLTVTLAAGAALGLTACSGMKQSIGLAKVVPDEFVTVASAPLVVPPEYGLTPPAPGQPRPQELAPESAARQILLGQRQAVTRTPGEQVLAAEAGADRADPLARYVVDDEFGNIAHKEESWANRILFWRKNDAASQAATVTQTAEGAKTIDAASEQARLQALTGGREGITIAPRRDSRFKLPGL</sequence>
<evidence type="ECO:0000256" key="1">
    <source>
        <dbReference type="SAM" id="SignalP"/>
    </source>
</evidence>
<reference evidence="2 3" key="1">
    <citation type="submission" date="2018-10" db="EMBL/GenBank/DDBJ databases">
        <title>Complete genome sequence of Brevundimonas naejangsanensis BRV3.</title>
        <authorList>
            <person name="Berrios L."/>
            <person name="Ely B."/>
        </authorList>
    </citation>
    <scope>NUCLEOTIDE SEQUENCE [LARGE SCALE GENOMIC DNA]</scope>
    <source>
        <strain evidence="2 3">BRV3</strain>
    </source>
</reference>
<dbReference type="InterPro" id="IPR021395">
    <property type="entry name" value="DUF3035"/>
</dbReference>
<organism evidence="2 3">
    <name type="scientific">Brevundimonas naejangsanensis</name>
    <dbReference type="NCBI Taxonomy" id="588932"/>
    <lineage>
        <taxon>Bacteria</taxon>
        <taxon>Pseudomonadati</taxon>
        <taxon>Pseudomonadota</taxon>
        <taxon>Alphaproteobacteria</taxon>
        <taxon>Caulobacterales</taxon>
        <taxon>Caulobacteraceae</taxon>
        <taxon>Brevundimonas</taxon>
    </lineage>
</organism>
<dbReference type="Proteomes" id="UP000276984">
    <property type="component" value="Chromosome"/>
</dbReference>